<keyword evidence="2" id="KW-1185">Reference proteome</keyword>
<reference evidence="2" key="1">
    <citation type="submission" date="2016-10" db="EMBL/GenBank/DDBJ databases">
        <authorList>
            <person name="Varghese N."/>
            <person name="Submissions S."/>
        </authorList>
    </citation>
    <scope>NUCLEOTIDE SEQUENCE [LARGE SCALE GENOMIC DNA]</scope>
    <source>
        <strain evidence="2">DSM 3695</strain>
    </source>
</reference>
<accession>A0A1I0SA25</accession>
<evidence type="ECO:0000313" key="2">
    <source>
        <dbReference type="Proteomes" id="UP000199310"/>
    </source>
</evidence>
<evidence type="ECO:0000313" key="1">
    <source>
        <dbReference type="EMBL" id="SEW53177.1"/>
    </source>
</evidence>
<dbReference type="STRING" id="29529.SAMN04488122_5362"/>
<dbReference type="EMBL" id="FOJG01000002">
    <property type="protein sequence ID" value="SEW53177.1"/>
    <property type="molecule type" value="Genomic_DNA"/>
</dbReference>
<protein>
    <submittedName>
        <fullName evidence="1">Uncharacterized protein</fullName>
    </submittedName>
</protein>
<sequence length="89" mass="10201">MADTDLILKFENTTEETLLIIIDPPCTDYKLVPGQSLQLKIVDYKSHRADVSNIIDVRYASPHAINIDVNYSFKLIVMTNNEEEVIWGF</sequence>
<dbReference type="RefSeq" id="WP_089900281.1">
    <property type="nucleotide sequence ID" value="NZ_FOJG01000002.1"/>
</dbReference>
<gene>
    <name evidence="1" type="ORF">SAMN04488122_5362</name>
</gene>
<dbReference type="AlphaFoldDB" id="A0A1I0SA25"/>
<dbReference type="Proteomes" id="UP000199310">
    <property type="component" value="Unassembled WGS sequence"/>
</dbReference>
<name>A0A1I0SA25_9BACT</name>
<proteinExistence type="predicted"/>
<organism evidence="1 2">
    <name type="scientific">Chitinophaga arvensicola</name>
    <dbReference type="NCBI Taxonomy" id="29529"/>
    <lineage>
        <taxon>Bacteria</taxon>
        <taxon>Pseudomonadati</taxon>
        <taxon>Bacteroidota</taxon>
        <taxon>Chitinophagia</taxon>
        <taxon>Chitinophagales</taxon>
        <taxon>Chitinophagaceae</taxon>
        <taxon>Chitinophaga</taxon>
    </lineage>
</organism>
<dbReference type="OrthoDB" id="679179at2"/>